<keyword evidence="2" id="KW-0732">Signal</keyword>
<name>A0A9W6P5P7_9ACTN</name>
<sequence>MALQRSTAAGAAAFLVLCALSGCVSAPQDDPGSSQTQAPPSGAPPQGGDSPSPPAPDPGPVEGDPDTPIPAPDAPPETPGDLVSAIQRAVLTRETVRYQATASLGGIRRAEASGGYVFHAKDSIDFTADLDMRSRSGDDYAAQAVAVGDRFFLKPPTTDGLPSGAEWVGRSRADFEDPPEPRALYSEAIRAISGIRDWSMIAASSELLPSGRRTVNGVTGRGHRATFSVVDGMNNVSGTGGAWRVLQDLSAQGVRQITFTLWVDDDYLPVAVIVQMKSEDGPAHVDLTFTDWGDTLEFPVPDPGEVWNRS</sequence>
<evidence type="ECO:0000256" key="2">
    <source>
        <dbReference type="SAM" id="SignalP"/>
    </source>
</evidence>
<evidence type="ECO:0008006" key="5">
    <source>
        <dbReference type="Google" id="ProtNLM"/>
    </source>
</evidence>
<organism evidence="3 4">
    <name type="scientific">Nocardiopsis ansamitocini</name>
    <dbReference type="NCBI Taxonomy" id="1670832"/>
    <lineage>
        <taxon>Bacteria</taxon>
        <taxon>Bacillati</taxon>
        <taxon>Actinomycetota</taxon>
        <taxon>Actinomycetes</taxon>
        <taxon>Streptosporangiales</taxon>
        <taxon>Nocardiopsidaceae</taxon>
        <taxon>Nocardiopsis</taxon>
    </lineage>
</organism>
<feature type="chain" id="PRO_5040916578" description="LppX_LprAFG lipoprotein" evidence="2">
    <location>
        <begin position="27"/>
        <end position="310"/>
    </location>
</feature>
<dbReference type="EMBL" id="BSQG01000003">
    <property type="protein sequence ID" value="GLU47621.1"/>
    <property type="molecule type" value="Genomic_DNA"/>
</dbReference>
<gene>
    <name evidence="3" type="ORF">Nans01_19720</name>
</gene>
<dbReference type="Proteomes" id="UP001165092">
    <property type="component" value="Unassembled WGS sequence"/>
</dbReference>
<comment type="caution">
    <text evidence="3">The sequence shown here is derived from an EMBL/GenBank/DDBJ whole genome shotgun (WGS) entry which is preliminary data.</text>
</comment>
<dbReference type="AlphaFoldDB" id="A0A9W6P5P7"/>
<feature type="compositionally biased region" description="Low complexity" evidence="1">
    <location>
        <begin position="33"/>
        <end position="50"/>
    </location>
</feature>
<feature type="signal peptide" evidence="2">
    <location>
        <begin position="1"/>
        <end position="26"/>
    </location>
</feature>
<evidence type="ECO:0000313" key="3">
    <source>
        <dbReference type="EMBL" id="GLU47621.1"/>
    </source>
</evidence>
<dbReference type="RefSeq" id="WP_285758813.1">
    <property type="nucleotide sequence ID" value="NZ_BSQG01000003.1"/>
</dbReference>
<protein>
    <recommendedName>
        <fullName evidence="5">LppX_LprAFG lipoprotein</fullName>
    </recommendedName>
</protein>
<dbReference type="Gene3D" id="2.50.20.20">
    <property type="match status" value="1"/>
</dbReference>
<feature type="compositionally biased region" description="Pro residues" evidence="1">
    <location>
        <begin position="67"/>
        <end position="78"/>
    </location>
</feature>
<keyword evidence="4" id="KW-1185">Reference proteome</keyword>
<evidence type="ECO:0000313" key="4">
    <source>
        <dbReference type="Proteomes" id="UP001165092"/>
    </source>
</evidence>
<evidence type="ECO:0000256" key="1">
    <source>
        <dbReference type="SAM" id="MobiDB-lite"/>
    </source>
</evidence>
<proteinExistence type="predicted"/>
<reference evidence="3" key="1">
    <citation type="submission" date="2023-02" db="EMBL/GenBank/DDBJ databases">
        <title>Nocardiopsis ansamitocini NBRC 112285.</title>
        <authorList>
            <person name="Ichikawa N."/>
            <person name="Sato H."/>
            <person name="Tonouchi N."/>
        </authorList>
    </citation>
    <scope>NUCLEOTIDE SEQUENCE</scope>
    <source>
        <strain evidence="3">NBRC 112285</strain>
    </source>
</reference>
<dbReference type="PROSITE" id="PS51257">
    <property type="entry name" value="PROKAR_LIPOPROTEIN"/>
    <property type="match status" value="1"/>
</dbReference>
<accession>A0A9W6P5P7</accession>
<feature type="region of interest" description="Disordered" evidence="1">
    <location>
        <begin position="25"/>
        <end position="81"/>
    </location>
</feature>